<dbReference type="InterPro" id="IPR050922">
    <property type="entry name" value="LytR/CpsA/Psr_CW_biosynth"/>
</dbReference>
<evidence type="ECO:0000259" key="5">
    <source>
        <dbReference type="Pfam" id="PF13399"/>
    </source>
</evidence>
<evidence type="ECO:0000256" key="2">
    <source>
        <dbReference type="SAM" id="MobiDB-lite"/>
    </source>
</evidence>
<feature type="region of interest" description="Disordered" evidence="2">
    <location>
        <begin position="1"/>
        <end position="90"/>
    </location>
</feature>
<comment type="caution">
    <text evidence="6">The sequence shown here is derived from an EMBL/GenBank/DDBJ whole genome shotgun (WGS) entry which is preliminary data.</text>
</comment>
<evidence type="ECO:0000256" key="1">
    <source>
        <dbReference type="ARBA" id="ARBA00006068"/>
    </source>
</evidence>
<dbReference type="Pfam" id="PF03816">
    <property type="entry name" value="LytR_cpsA_psr"/>
    <property type="match status" value="1"/>
</dbReference>
<keyword evidence="7" id="KW-1185">Reference proteome</keyword>
<dbReference type="EMBL" id="BMUL01000011">
    <property type="protein sequence ID" value="GHA94289.1"/>
    <property type="molecule type" value="Genomic_DNA"/>
</dbReference>
<organism evidence="6 7">
    <name type="scientific">Streptomyces termitum</name>
    <dbReference type="NCBI Taxonomy" id="67368"/>
    <lineage>
        <taxon>Bacteria</taxon>
        <taxon>Bacillati</taxon>
        <taxon>Actinomycetota</taxon>
        <taxon>Actinomycetes</taxon>
        <taxon>Kitasatosporales</taxon>
        <taxon>Streptomycetaceae</taxon>
        <taxon>Streptomyces</taxon>
    </lineage>
</organism>
<dbReference type="PANTHER" id="PTHR33392:SF6">
    <property type="entry name" value="POLYISOPRENYL-TEICHOIC ACID--PEPTIDOGLYCAN TEICHOIC ACID TRANSFERASE TAGU"/>
    <property type="match status" value="1"/>
</dbReference>
<feature type="region of interest" description="Disordered" evidence="2">
    <location>
        <begin position="216"/>
        <end position="235"/>
    </location>
</feature>
<feature type="transmembrane region" description="Helical" evidence="3">
    <location>
        <begin position="95"/>
        <end position="118"/>
    </location>
</feature>
<feature type="region of interest" description="Disordered" evidence="2">
    <location>
        <begin position="490"/>
        <end position="514"/>
    </location>
</feature>
<proteinExistence type="inferred from homology"/>
<dbReference type="Gene3D" id="3.30.70.2390">
    <property type="match status" value="1"/>
</dbReference>
<gene>
    <name evidence="6" type="ORF">GCM10010305_42290</name>
</gene>
<sequence>MGQKSVRREGTRPSVPHARERGWDDDLHGAGTATGAGGAPDVPGEASDGAGPAGGRAARRRGGDGGGTDTGTGAGGAAGRAAARKRAKKAGKRKALRWSAIAMSVLILGTAGAGYLYYQHLNDNIRSGGRAGGESGVKKAAPNALGDTPLNILLIGSDSRNDEKNIKLGGGRNDKDRKPLADVQMLLHVSADRQNASLISIPRDTVVRIPQCKSEDGRETFPATDNQPINTSLQRGGPGCTLTTWESLTGVYIDHWMMVDFAGVVAMADEVGGVPVCVNTGVWDKSTAMQKGGSGLKLPAGTTDVKGEQALQWLRTRHAFGSDQARAKAQHMYLNGMLKRLQEQNAWTDTGRLMGLAETGTRSLQVSDEISTVAKLFELGMQLKNVKVDRLSTITIPTKEYPQRPNEWLEPVKSSSDKIWGMLRDDVAMDKNGGKAQAKPTATGSPEPKKTAAAPASLAVTVINGTDGNDEPAVEGRAKKIATALQEKGFTQATSSPDGKPSKGTVVAYPKSGGEQARADAESVAAALGLPAATVRGDDKVTGITLVVGADWREGTAYEKPKQEAGDLPEGADDKVGCMDVYSVYKWDGKS</sequence>
<protein>
    <submittedName>
        <fullName evidence="6">Transcriptional regulator</fullName>
    </submittedName>
</protein>
<comment type="similarity">
    <text evidence="1">Belongs to the LytR/CpsA/Psr (LCP) family.</text>
</comment>
<evidence type="ECO:0000313" key="6">
    <source>
        <dbReference type="EMBL" id="GHA94289.1"/>
    </source>
</evidence>
<dbReference type="NCBIfam" id="TIGR00350">
    <property type="entry name" value="lytR_cpsA_psr"/>
    <property type="match status" value="1"/>
</dbReference>
<evidence type="ECO:0000259" key="4">
    <source>
        <dbReference type="Pfam" id="PF03816"/>
    </source>
</evidence>
<keyword evidence="3" id="KW-0812">Transmembrane</keyword>
<dbReference type="InterPro" id="IPR004474">
    <property type="entry name" value="LytR_CpsA_psr"/>
</dbReference>
<keyword evidence="3" id="KW-0472">Membrane</keyword>
<feature type="domain" description="LytR/CpsA/Psr regulator C-terminal" evidence="5">
    <location>
        <begin position="458"/>
        <end position="552"/>
    </location>
</feature>
<feature type="domain" description="Cell envelope-related transcriptional attenuator" evidence="4">
    <location>
        <begin position="181"/>
        <end position="342"/>
    </location>
</feature>
<dbReference type="Proteomes" id="UP000644020">
    <property type="component" value="Unassembled WGS sequence"/>
</dbReference>
<evidence type="ECO:0000256" key="3">
    <source>
        <dbReference type="SAM" id="Phobius"/>
    </source>
</evidence>
<dbReference type="AlphaFoldDB" id="A0A918T5W5"/>
<feature type="compositionally biased region" description="Gly residues" evidence="2">
    <location>
        <begin position="64"/>
        <end position="78"/>
    </location>
</feature>
<feature type="compositionally biased region" description="Polar residues" evidence="2">
    <location>
        <begin position="223"/>
        <end position="234"/>
    </location>
</feature>
<dbReference type="Pfam" id="PF13399">
    <property type="entry name" value="LytR_C"/>
    <property type="match status" value="1"/>
</dbReference>
<dbReference type="PANTHER" id="PTHR33392">
    <property type="entry name" value="POLYISOPRENYL-TEICHOIC ACID--PEPTIDOGLYCAN TEICHOIC ACID TRANSFERASE TAGU"/>
    <property type="match status" value="1"/>
</dbReference>
<reference evidence="6" key="2">
    <citation type="submission" date="2020-09" db="EMBL/GenBank/DDBJ databases">
        <authorList>
            <person name="Sun Q."/>
            <person name="Ohkuma M."/>
        </authorList>
    </citation>
    <scope>NUCLEOTIDE SEQUENCE</scope>
    <source>
        <strain evidence="6">JCM 4518</strain>
    </source>
</reference>
<reference evidence="6" key="1">
    <citation type="journal article" date="2014" name="Int. J. Syst. Evol. Microbiol.">
        <title>Complete genome sequence of Corynebacterium casei LMG S-19264T (=DSM 44701T), isolated from a smear-ripened cheese.</title>
        <authorList>
            <consortium name="US DOE Joint Genome Institute (JGI-PGF)"/>
            <person name="Walter F."/>
            <person name="Albersmeier A."/>
            <person name="Kalinowski J."/>
            <person name="Ruckert C."/>
        </authorList>
    </citation>
    <scope>NUCLEOTIDE SEQUENCE</scope>
    <source>
        <strain evidence="6">JCM 4518</strain>
    </source>
</reference>
<name>A0A918T5W5_9ACTN</name>
<accession>A0A918T5W5</accession>
<dbReference type="InterPro" id="IPR027381">
    <property type="entry name" value="LytR/CpsA/Psr_C"/>
</dbReference>
<evidence type="ECO:0000313" key="7">
    <source>
        <dbReference type="Proteomes" id="UP000644020"/>
    </source>
</evidence>
<feature type="compositionally biased region" description="Basic and acidic residues" evidence="2">
    <location>
        <begin position="1"/>
        <end position="28"/>
    </location>
</feature>
<feature type="region of interest" description="Disordered" evidence="2">
    <location>
        <begin position="431"/>
        <end position="454"/>
    </location>
</feature>
<keyword evidence="3" id="KW-1133">Transmembrane helix</keyword>
<dbReference type="Gene3D" id="3.40.630.190">
    <property type="entry name" value="LCP protein"/>
    <property type="match status" value="1"/>
</dbReference>